<gene>
    <name evidence="11" type="ORF">VCS650_LOCUS18246</name>
</gene>
<dbReference type="GO" id="GO:0046354">
    <property type="term" value="P:mannan biosynthetic process"/>
    <property type="evidence" value="ECO:0007669"/>
    <property type="project" value="TreeGrafter"/>
</dbReference>
<dbReference type="Proteomes" id="UP000663891">
    <property type="component" value="Unassembled WGS sequence"/>
</dbReference>
<reference evidence="11" key="1">
    <citation type="submission" date="2021-02" db="EMBL/GenBank/DDBJ databases">
        <authorList>
            <person name="Nowell W R."/>
        </authorList>
    </citation>
    <scope>NUCLEOTIDE SEQUENCE</scope>
</reference>
<dbReference type="GO" id="GO:0000139">
    <property type="term" value="C:Golgi membrane"/>
    <property type="evidence" value="ECO:0007669"/>
    <property type="project" value="UniProtKB-SubCell"/>
</dbReference>
<dbReference type="PANTHER" id="PTHR31646:SF1">
    <property type="entry name" value="ALPHA-1,2-MANNOSYLTRANSFERASE MNN2"/>
    <property type="match status" value="1"/>
</dbReference>
<accession>A0A814LNP7</accession>
<dbReference type="OrthoDB" id="9981477at2759"/>
<dbReference type="AlphaFoldDB" id="A0A814LNP7"/>
<keyword evidence="9" id="KW-0472">Membrane</keyword>
<dbReference type="Gene3D" id="3.90.550.10">
    <property type="entry name" value="Spore Coat Polysaccharide Biosynthesis Protein SpsA, Chain A"/>
    <property type="match status" value="1"/>
</dbReference>
<evidence type="ECO:0000256" key="7">
    <source>
        <dbReference type="ARBA" id="ARBA00022989"/>
    </source>
</evidence>
<sequence>MYSGELQDSEIREFQSISNVTVHILTYNITLASRKHSLYAIKLGAILQSSFEQILWLDSDNIAVRDPEYLFDLPHYTHSTAMFWPDFWSTPRKNPIWKILDIPCRAEDYEQESGQILINKRLAWKAVNLALYFTSDQTFLRVSLGDKDACRFSWKVLGTPSYFIRKFVAQAGFDYIKSIEKNKPTKIVKFCGHTMIQYDPFGEILFLHANLIVEVSHSIEPLIGLLRDPFSICPRLHTSVVSPLLYDGADLQSKRFILLSVSAPFYTHAVLPGSKLLNKISVISDDNNKNILPWMYQRLAHTEVEMETNIRNPKIILVDLGSSYFGGWKNDATAAAGKWFYEYYKRFNVKFDRIIAFEFLPLNQQDAWEQLPSDVFPIYTLINVGVTESGKFNPWLMLQTIAQPSDHIIVKLDIDTSVLENALINQILNDPSIHILIDELLFEHHVTVNEMVPYWKAMSDSLKDSLQDSYILFRKLRQLGIRAHSWP</sequence>
<keyword evidence="8" id="KW-0333">Golgi apparatus</keyword>
<keyword evidence="7" id="KW-1133">Transmembrane helix</keyword>
<dbReference type="PANTHER" id="PTHR31646">
    <property type="entry name" value="ALPHA-1,2-MANNOSYLTRANSFERASE MNN2"/>
    <property type="match status" value="1"/>
</dbReference>
<name>A0A814LNP7_9BILA</name>
<organism evidence="11 12">
    <name type="scientific">Adineta steineri</name>
    <dbReference type="NCBI Taxonomy" id="433720"/>
    <lineage>
        <taxon>Eukaryota</taxon>
        <taxon>Metazoa</taxon>
        <taxon>Spiralia</taxon>
        <taxon>Gnathifera</taxon>
        <taxon>Rotifera</taxon>
        <taxon>Eurotatoria</taxon>
        <taxon>Bdelloidea</taxon>
        <taxon>Adinetida</taxon>
        <taxon>Adinetidae</taxon>
        <taxon>Adineta</taxon>
    </lineage>
</organism>
<protein>
    <submittedName>
        <fullName evidence="11">Uncharacterized protein</fullName>
    </submittedName>
</protein>
<evidence type="ECO:0000256" key="5">
    <source>
        <dbReference type="ARBA" id="ARBA00022692"/>
    </source>
</evidence>
<proteinExistence type="inferred from homology"/>
<evidence type="ECO:0000256" key="1">
    <source>
        <dbReference type="ARBA" id="ARBA00004394"/>
    </source>
</evidence>
<evidence type="ECO:0000256" key="8">
    <source>
        <dbReference type="ARBA" id="ARBA00023034"/>
    </source>
</evidence>
<evidence type="ECO:0000256" key="10">
    <source>
        <dbReference type="ARBA" id="ARBA00037847"/>
    </source>
</evidence>
<comment type="similarity">
    <text evidence="3">Belongs to the MNN1/MNT family.</text>
</comment>
<dbReference type="Pfam" id="PF11051">
    <property type="entry name" value="Mannosyl_trans3"/>
    <property type="match status" value="2"/>
</dbReference>
<evidence type="ECO:0000256" key="4">
    <source>
        <dbReference type="ARBA" id="ARBA00022679"/>
    </source>
</evidence>
<comment type="subcellular location">
    <subcellularLocation>
        <location evidence="10">Endomembrane system</location>
        <topology evidence="10">Single-pass membrane protein</topology>
    </subcellularLocation>
    <subcellularLocation>
        <location evidence="1">Golgi apparatus membrane</location>
    </subcellularLocation>
    <subcellularLocation>
        <location evidence="2">Membrane</location>
        <topology evidence="2">Single-pass type II membrane protein</topology>
    </subcellularLocation>
</comment>
<evidence type="ECO:0000256" key="2">
    <source>
        <dbReference type="ARBA" id="ARBA00004606"/>
    </source>
</evidence>
<evidence type="ECO:0000256" key="9">
    <source>
        <dbReference type="ARBA" id="ARBA00023136"/>
    </source>
</evidence>
<evidence type="ECO:0000256" key="6">
    <source>
        <dbReference type="ARBA" id="ARBA00022968"/>
    </source>
</evidence>
<evidence type="ECO:0000313" key="11">
    <source>
        <dbReference type="EMBL" id="CAF1066655.1"/>
    </source>
</evidence>
<keyword evidence="6" id="KW-0735">Signal-anchor</keyword>
<comment type="caution">
    <text evidence="11">The sequence shown here is derived from an EMBL/GenBank/DDBJ whole genome shotgun (WGS) entry which is preliminary data.</text>
</comment>
<evidence type="ECO:0000256" key="3">
    <source>
        <dbReference type="ARBA" id="ARBA00009105"/>
    </source>
</evidence>
<evidence type="ECO:0000313" key="12">
    <source>
        <dbReference type="Proteomes" id="UP000663891"/>
    </source>
</evidence>
<dbReference type="SUPFAM" id="SSF53448">
    <property type="entry name" value="Nucleotide-diphospho-sugar transferases"/>
    <property type="match status" value="1"/>
</dbReference>
<keyword evidence="4" id="KW-0808">Transferase</keyword>
<dbReference type="InterPro" id="IPR022751">
    <property type="entry name" value="Alpha_mannosyltransferase"/>
</dbReference>
<keyword evidence="5" id="KW-0812">Transmembrane</keyword>
<dbReference type="EMBL" id="CAJNON010000173">
    <property type="protein sequence ID" value="CAF1066655.1"/>
    <property type="molecule type" value="Genomic_DNA"/>
</dbReference>
<dbReference type="GO" id="GO:0000026">
    <property type="term" value="F:alpha-1,2-mannosyltransferase activity"/>
    <property type="evidence" value="ECO:0007669"/>
    <property type="project" value="TreeGrafter"/>
</dbReference>
<dbReference type="InterPro" id="IPR029044">
    <property type="entry name" value="Nucleotide-diphossugar_trans"/>
</dbReference>